<organism evidence="1 2">
    <name type="scientific">Nocardioides fonticola</name>
    <dbReference type="NCBI Taxonomy" id="450363"/>
    <lineage>
        <taxon>Bacteria</taxon>
        <taxon>Bacillati</taxon>
        <taxon>Actinomycetota</taxon>
        <taxon>Actinomycetes</taxon>
        <taxon>Propionibacteriales</taxon>
        <taxon>Nocardioidaceae</taxon>
        <taxon>Nocardioides</taxon>
    </lineage>
</organism>
<dbReference type="Proteomes" id="UP001501495">
    <property type="component" value="Unassembled WGS sequence"/>
</dbReference>
<proteinExistence type="predicted"/>
<dbReference type="EMBL" id="BAAAZH010000017">
    <property type="protein sequence ID" value="GAA4121059.1"/>
    <property type="molecule type" value="Genomic_DNA"/>
</dbReference>
<gene>
    <name evidence="1" type="ORF">GCM10022215_25590</name>
</gene>
<accession>A0ABP7XKP4</accession>
<comment type="caution">
    <text evidence="1">The sequence shown here is derived from an EMBL/GenBank/DDBJ whole genome shotgun (WGS) entry which is preliminary data.</text>
</comment>
<dbReference type="RefSeq" id="WP_344733805.1">
    <property type="nucleotide sequence ID" value="NZ_BAAAZH010000017.1"/>
</dbReference>
<keyword evidence="2" id="KW-1185">Reference proteome</keyword>
<evidence type="ECO:0000313" key="2">
    <source>
        <dbReference type="Proteomes" id="UP001501495"/>
    </source>
</evidence>
<protein>
    <submittedName>
        <fullName evidence="1">Uncharacterized protein</fullName>
    </submittedName>
</protein>
<name>A0ABP7XKP4_9ACTN</name>
<reference evidence="2" key="1">
    <citation type="journal article" date="2019" name="Int. J. Syst. Evol. Microbiol.">
        <title>The Global Catalogue of Microorganisms (GCM) 10K type strain sequencing project: providing services to taxonomists for standard genome sequencing and annotation.</title>
        <authorList>
            <consortium name="The Broad Institute Genomics Platform"/>
            <consortium name="The Broad Institute Genome Sequencing Center for Infectious Disease"/>
            <person name="Wu L."/>
            <person name="Ma J."/>
        </authorList>
    </citation>
    <scope>NUCLEOTIDE SEQUENCE [LARGE SCALE GENOMIC DNA]</scope>
    <source>
        <strain evidence="2">JCM 16703</strain>
    </source>
</reference>
<sequence>MGVRSVAGLAVLALLGLGIGWGVGDLRESDPVAADLSPVPASGPAYPRDKPVVVEPDNDFPALARNLPLKRTKLGSGPFALSVAVPEGWQRSLKSFGEWGWYPPPGVPTPTNPATYNTYFMRIRLVGNLHQSIDAALDQRIANLKKATGVANFTLDYRSADTFQATYVSDKHLRVTIERFIDSDREPGVAYATIAVVGREVDRDGMTNLLENVTDSALDAAAAAAEQQADSSG</sequence>
<evidence type="ECO:0000313" key="1">
    <source>
        <dbReference type="EMBL" id="GAA4121059.1"/>
    </source>
</evidence>